<dbReference type="Proteomes" id="UP000219559">
    <property type="component" value="Unassembled WGS sequence"/>
</dbReference>
<dbReference type="OrthoDB" id="607469at2"/>
<dbReference type="SUPFAM" id="SSF103647">
    <property type="entry name" value="TSP type-3 repeat"/>
    <property type="match status" value="1"/>
</dbReference>
<dbReference type="InterPro" id="IPR026341">
    <property type="entry name" value="T9SS_type_B"/>
</dbReference>
<feature type="region of interest" description="Disordered" evidence="1">
    <location>
        <begin position="367"/>
        <end position="393"/>
    </location>
</feature>
<protein>
    <recommendedName>
        <fullName evidence="4">T9SS type B sorting domain-containing protein</fullName>
    </recommendedName>
</protein>
<dbReference type="EMBL" id="NBWU01000001">
    <property type="protein sequence ID" value="PCE66090.1"/>
    <property type="molecule type" value="Genomic_DNA"/>
</dbReference>
<name>A0A2A4GDP2_9FLAO</name>
<comment type="caution">
    <text evidence="2">The sequence shown here is derived from an EMBL/GenBank/DDBJ whole genome shotgun (WGS) entry which is preliminary data.</text>
</comment>
<dbReference type="InterPro" id="IPR028974">
    <property type="entry name" value="TSP_type-3_rpt"/>
</dbReference>
<evidence type="ECO:0000313" key="2">
    <source>
        <dbReference type="EMBL" id="PCE66090.1"/>
    </source>
</evidence>
<evidence type="ECO:0000256" key="1">
    <source>
        <dbReference type="SAM" id="MobiDB-lite"/>
    </source>
</evidence>
<evidence type="ECO:0000313" key="3">
    <source>
        <dbReference type="Proteomes" id="UP000219559"/>
    </source>
</evidence>
<organism evidence="2 3">
    <name type="scientific">Sediminicola luteus</name>
    <dbReference type="NCBI Taxonomy" id="319238"/>
    <lineage>
        <taxon>Bacteria</taxon>
        <taxon>Pseudomonadati</taxon>
        <taxon>Bacteroidota</taxon>
        <taxon>Flavobacteriia</taxon>
        <taxon>Flavobacteriales</taxon>
        <taxon>Flavobacteriaceae</taxon>
        <taxon>Sediminicola</taxon>
    </lineage>
</organism>
<dbReference type="Pfam" id="PF13573">
    <property type="entry name" value="SprB"/>
    <property type="match status" value="1"/>
</dbReference>
<evidence type="ECO:0008006" key="4">
    <source>
        <dbReference type="Google" id="ProtNLM"/>
    </source>
</evidence>
<keyword evidence="3" id="KW-1185">Reference proteome</keyword>
<proteinExistence type="predicted"/>
<dbReference type="GO" id="GO:0005509">
    <property type="term" value="F:calcium ion binding"/>
    <property type="evidence" value="ECO:0007669"/>
    <property type="project" value="InterPro"/>
</dbReference>
<dbReference type="InterPro" id="IPR025667">
    <property type="entry name" value="SprB_repeat"/>
</dbReference>
<sequence length="1255" mass="135866">MPMALFTPQKGLTSKASYAYKACVYLCLVFSTIPLVAFDTVDKTYTLKNEFSTYFAPGDFDDDGISDIDEGLNCSPIYNQSTITTNNPPPCTSGIDTNTYIRVNANSAGFGGTCDGPWTSTMIVTFNDLVPGIPATYRVSSSHAACGNQKPMTATLTGPDGFSRITQCGGTINQGYGNWTPTFTPTSTTATFTIQISIPGPNNQTGGDIWVNIDAPRQTIYPQPPHSAPPGAATCTSVDTDGDGIPDYQDLDSDNDGILDINETNADTDGDGIGNWRDLDADNDGISDLIESGLDAHVFDPDLNGVIDGPQFADADDDGLAEILETDYGPNQSIVPASTDSDTIPNYLDLDSDQDGLPDALEGVTTAQFQTHDGNVSDNDTDGDGIIDLRDPNDTSAGDFGGLFILAVDTDNDGTPDYLDLDSDNDTYLDQDEGGSTISQVSYQNPNGNLSNLLNDLPDEIPNDNEVGFREQCLPQIEPGTDFLGCDAYYVLPDLPSGGNYFDGDQGQGNAYFPGDTITQDIRLYIYKAGPRPDCYSQNELNISFNRFTQTGQLGPDQTICSGTLPQTLTASTPTIAEGILSYQWQQSSNGTDFSDITGATAADYAPTRPFTSEQWFRRVDTSIKQGLACTQTTNSLHISIIDLQVGQFGGPIDLCVGETPPELTPLQTAQGSGTLTFQWQQSSDGTNFSDIVGATTPTYQPPLLNDNNWFRRMDTATTNGESCSAPTNAIRIRINRIEPGHITGDQLLCAGTTPNTLSPDVMATSTGNLGFQWEESLNGTDFIAIPNANGAHYDPQVFSGVKYFRRIASSDLDGKVCYAVSNTVTVSYQEPINLPEAVVTPFSCEPGENTPAGTTVSLDLTQVTGGNGNYTFIEFIWDNHTSENTLDDISLQVGPSNTYTSTSQEDQTLLIRVQDELGCWGQTQVNVSGVTPLTATATITHELCEGFNDGAISLSIEGGTPPYRTSLNSNNATDFIENQTLFEGLVGAQQYVIYIRDAKNCETVVLADLNMPVNLMAEPQISYRCDTGSGVALNQVYFQVDPSLLDRTLFILNGDYESASLDPVFNNLAPGAYQLTMAHDNGCIMDGPSFEVQAFGDLALSLDTQTLNTIIAVASGGNPPYQYRMENGEYQDQAQFPITQTGTYTLWVRDANGCEVAASVYKEFLPVEIPNFFTPNGDNSNQIWKPTNLELFPEARTHIYDRYGRLLKILIDPEGWDGIYEGEQMPSGDYWYLLQIQKDAIVLDPIIGNFTLYR</sequence>
<gene>
    <name evidence="2" type="ORF">B7P33_01975</name>
</gene>
<accession>A0A2A4GDP2</accession>
<dbReference type="Gene3D" id="2.60.40.2700">
    <property type="match status" value="2"/>
</dbReference>
<feature type="compositionally biased region" description="Polar residues" evidence="1">
    <location>
        <begin position="367"/>
        <end position="378"/>
    </location>
</feature>
<dbReference type="AlphaFoldDB" id="A0A2A4GDP2"/>
<dbReference type="NCBIfam" id="TIGR04131">
    <property type="entry name" value="Bac_Flav_CTERM"/>
    <property type="match status" value="1"/>
</dbReference>
<dbReference type="Gene3D" id="4.10.1080.10">
    <property type="entry name" value="TSP type-3 repeat"/>
    <property type="match status" value="1"/>
</dbReference>
<reference evidence="2 3" key="1">
    <citation type="submission" date="2017-04" db="EMBL/GenBank/DDBJ databases">
        <title>A new member of the family Flavobacteriaceae isolated from ascidians.</title>
        <authorList>
            <person name="Chen L."/>
        </authorList>
    </citation>
    <scope>NUCLEOTIDE SEQUENCE [LARGE SCALE GENOMIC DNA]</scope>
    <source>
        <strain evidence="2 3">HQA918</strain>
    </source>
</reference>
<dbReference type="Pfam" id="PF13585">
    <property type="entry name" value="CHU_C"/>
    <property type="match status" value="1"/>
</dbReference>